<dbReference type="KEGG" id="cmh:VO01_06640"/>
<dbReference type="AlphaFoldDB" id="A0A0D5CGR8"/>
<keyword evidence="4" id="KW-0238">DNA-binding</keyword>
<evidence type="ECO:0000256" key="7">
    <source>
        <dbReference type="SAM" id="MobiDB-lite"/>
    </source>
</evidence>
<dbReference type="OrthoDB" id="7688673at2"/>
<evidence type="ECO:0000259" key="8">
    <source>
        <dbReference type="PROSITE" id="PS51000"/>
    </source>
</evidence>
<dbReference type="GO" id="GO:0016740">
    <property type="term" value="F:transferase activity"/>
    <property type="evidence" value="ECO:0007669"/>
    <property type="project" value="UniProtKB-KW"/>
</dbReference>
<feature type="region of interest" description="Disordered" evidence="7">
    <location>
        <begin position="54"/>
        <end position="76"/>
    </location>
</feature>
<dbReference type="Gene3D" id="3.40.50.1360">
    <property type="match status" value="1"/>
</dbReference>
<evidence type="ECO:0000313" key="10">
    <source>
        <dbReference type="Proteomes" id="UP000032604"/>
    </source>
</evidence>
<dbReference type="InterPro" id="IPR037171">
    <property type="entry name" value="NagB/RpiA_transferase-like"/>
</dbReference>
<dbReference type="InterPro" id="IPR050313">
    <property type="entry name" value="Carb_Metab_HTH_regulators"/>
</dbReference>
<keyword evidence="5" id="KW-0804">Transcription</keyword>
<name>A0A0D5CGR8_9MICO</name>
<feature type="domain" description="HTH deoR-type" evidence="8">
    <location>
        <begin position="3"/>
        <end position="58"/>
    </location>
</feature>
<dbReference type="GO" id="GO:0003677">
    <property type="term" value="F:DNA binding"/>
    <property type="evidence" value="ECO:0007669"/>
    <property type="project" value="UniProtKB-KW"/>
</dbReference>
<evidence type="ECO:0000256" key="2">
    <source>
        <dbReference type="ARBA" id="ARBA00022491"/>
    </source>
</evidence>
<protein>
    <recommendedName>
        <fullName evidence="1">Lactose phosphotransferase system repressor</fullName>
    </recommendedName>
</protein>
<dbReference type="HOGENOM" id="CLU_060699_1_4_11"/>
<dbReference type="Pfam" id="PF08220">
    <property type="entry name" value="HTH_DeoR"/>
    <property type="match status" value="1"/>
</dbReference>
<keyword evidence="2" id="KW-0678">Repressor</keyword>
<dbReference type="InterPro" id="IPR014036">
    <property type="entry name" value="DeoR-like_C"/>
</dbReference>
<organism evidence="9 10">
    <name type="scientific">Clavibacter michiganensis subsp. insidiosus</name>
    <dbReference type="NCBI Taxonomy" id="33014"/>
    <lineage>
        <taxon>Bacteria</taxon>
        <taxon>Bacillati</taxon>
        <taxon>Actinomycetota</taxon>
        <taxon>Actinomycetes</taxon>
        <taxon>Micrococcales</taxon>
        <taxon>Microbacteriaceae</taxon>
        <taxon>Clavibacter</taxon>
    </lineage>
</organism>
<evidence type="ECO:0000256" key="3">
    <source>
        <dbReference type="ARBA" id="ARBA00023015"/>
    </source>
</evidence>
<proteinExistence type="predicted"/>
<evidence type="ECO:0000313" key="9">
    <source>
        <dbReference type="EMBL" id="AJW78853.1"/>
    </source>
</evidence>
<dbReference type="PROSITE" id="PS51000">
    <property type="entry name" value="HTH_DEOR_2"/>
    <property type="match status" value="1"/>
</dbReference>
<sequence length="262" mass="27298">MYAEERQDRVVALLERTGRVAVLSLARDFDVTTETVRRDLAQLESRGVLRRVHGGAVRADRSTRAEESLDTRGSRNTDAKARIADAAMGFLPASFAGSIALDAGTTTGLVAERVAAWRPDVPGRTLVVVTHSMSIAQTVTRNPAVEVQLLGGRVRGITSAAVGPATLGQLARLRPDIAFIGANGIHAEFGLSTPDEEEAAVKTALTRGSRRAVALVDASKAGEEALVGFAALDDLDALVTDAAPVGPLAAALAAAEVEVMVA</sequence>
<dbReference type="InterPro" id="IPR018356">
    <property type="entry name" value="Tscrpt_reg_HTH_DeoR_CS"/>
</dbReference>
<dbReference type="Gene3D" id="1.10.10.10">
    <property type="entry name" value="Winged helix-like DNA-binding domain superfamily/Winged helix DNA-binding domain"/>
    <property type="match status" value="1"/>
</dbReference>
<reference evidence="9 10" key="1">
    <citation type="journal article" date="2015" name="Genome Announc.">
        <title>Complete Genome Sequence of Clavibacter michiganensis subsp. insidiosus R1-1 Using PacBio Single-Molecule Real-Time Technology.</title>
        <authorList>
            <person name="Lu Y."/>
            <person name="Samac D.A."/>
            <person name="Glazebrook J."/>
            <person name="Ishimaru C.A."/>
        </authorList>
    </citation>
    <scope>NUCLEOTIDE SEQUENCE [LARGE SCALE GENOMIC DNA]</scope>
    <source>
        <strain evidence="9 10">R1-1</strain>
    </source>
</reference>
<dbReference type="Proteomes" id="UP000032604">
    <property type="component" value="Chromosome"/>
</dbReference>
<dbReference type="InterPro" id="IPR001034">
    <property type="entry name" value="DeoR_HTH"/>
</dbReference>
<evidence type="ECO:0000256" key="1">
    <source>
        <dbReference type="ARBA" id="ARBA00021390"/>
    </source>
</evidence>
<dbReference type="Pfam" id="PF00455">
    <property type="entry name" value="DeoRC"/>
    <property type="match status" value="1"/>
</dbReference>
<dbReference type="RefSeq" id="WP_045527774.1">
    <property type="nucleotide sequence ID" value="NZ_CP011043.1"/>
</dbReference>
<dbReference type="PANTHER" id="PTHR30363">
    <property type="entry name" value="HTH-TYPE TRANSCRIPTIONAL REGULATOR SRLR-RELATED"/>
    <property type="match status" value="1"/>
</dbReference>
<evidence type="ECO:0000256" key="6">
    <source>
        <dbReference type="ARBA" id="ARBA00024937"/>
    </source>
</evidence>
<dbReference type="PROSITE" id="PS00894">
    <property type="entry name" value="HTH_DEOR_1"/>
    <property type="match status" value="1"/>
</dbReference>
<accession>A0A0D5CGR8</accession>
<dbReference type="GO" id="GO:0003700">
    <property type="term" value="F:DNA-binding transcription factor activity"/>
    <property type="evidence" value="ECO:0007669"/>
    <property type="project" value="InterPro"/>
</dbReference>
<comment type="function">
    <text evidence="6">Repressor of the lactose catabolism operon. Galactose-6-phosphate is the inducer.</text>
</comment>
<dbReference type="SMART" id="SM01134">
    <property type="entry name" value="DeoRC"/>
    <property type="match status" value="1"/>
</dbReference>
<dbReference type="SUPFAM" id="SSF100950">
    <property type="entry name" value="NagB/RpiA/CoA transferase-like"/>
    <property type="match status" value="1"/>
</dbReference>
<dbReference type="SMART" id="SM00420">
    <property type="entry name" value="HTH_DEOR"/>
    <property type="match status" value="1"/>
</dbReference>
<feature type="compositionally biased region" description="Basic and acidic residues" evidence="7">
    <location>
        <begin position="58"/>
        <end position="76"/>
    </location>
</feature>
<evidence type="ECO:0000256" key="4">
    <source>
        <dbReference type="ARBA" id="ARBA00023125"/>
    </source>
</evidence>
<dbReference type="InterPro" id="IPR036390">
    <property type="entry name" value="WH_DNA-bd_sf"/>
</dbReference>
<dbReference type="PATRIC" id="fig|33014.5.peg.1378"/>
<keyword evidence="3" id="KW-0805">Transcription regulation</keyword>
<dbReference type="SUPFAM" id="SSF46785">
    <property type="entry name" value="Winged helix' DNA-binding domain"/>
    <property type="match status" value="1"/>
</dbReference>
<evidence type="ECO:0000256" key="5">
    <source>
        <dbReference type="ARBA" id="ARBA00023163"/>
    </source>
</evidence>
<keyword evidence="9" id="KW-0808">Transferase</keyword>
<dbReference type="PANTHER" id="PTHR30363:SF4">
    <property type="entry name" value="GLYCEROL-3-PHOSPHATE REGULON REPRESSOR"/>
    <property type="match status" value="1"/>
</dbReference>
<dbReference type="PRINTS" id="PR00037">
    <property type="entry name" value="HTHLACR"/>
</dbReference>
<dbReference type="InterPro" id="IPR036388">
    <property type="entry name" value="WH-like_DNA-bd_sf"/>
</dbReference>
<dbReference type="EMBL" id="CP011043">
    <property type="protein sequence ID" value="AJW78853.1"/>
    <property type="molecule type" value="Genomic_DNA"/>
</dbReference>
<gene>
    <name evidence="9" type="ORF">VO01_06640</name>
</gene>